<dbReference type="AlphaFoldDB" id="A0A4D6WPD3"/>
<proteinExistence type="inferred from homology"/>
<evidence type="ECO:0000256" key="2">
    <source>
        <dbReference type="ARBA" id="ARBA00010985"/>
    </source>
</evidence>
<evidence type="ECO:0000313" key="6">
    <source>
        <dbReference type="EMBL" id="QCI04130.1"/>
    </source>
</evidence>
<gene>
    <name evidence="6" type="primary">ycf33</name>
</gene>
<feature type="transmembrane region" description="Helical" evidence="5">
    <location>
        <begin position="38"/>
        <end position="57"/>
    </location>
</feature>
<name>A0A4D6WPD3_9FLOR</name>
<keyword evidence="5" id="KW-0472">Membrane</keyword>
<comment type="subcellular location">
    <subcellularLocation>
        <location evidence="1">Plastid</location>
    </subcellularLocation>
</comment>
<evidence type="ECO:0000256" key="4">
    <source>
        <dbReference type="ARBA" id="ARBA00022640"/>
    </source>
</evidence>
<keyword evidence="4 6" id="KW-0934">Plastid</keyword>
<accession>A0A4D6WPD3</accession>
<sequence>MNNFKNNIYKFPRFLISVFLGFFLTTLKPIFKSSKKKYIIIKISIICLTVYTIYIVLKNMLGVY</sequence>
<dbReference type="Pfam" id="PF05421">
    <property type="entry name" value="DUF751"/>
    <property type="match status" value="1"/>
</dbReference>
<keyword evidence="5" id="KW-0812">Transmembrane</keyword>
<reference evidence="6" key="2">
    <citation type="submission" date="2019-04" db="EMBL/GenBank/DDBJ databases">
        <authorList>
            <person name="Pasella M."/>
        </authorList>
    </citation>
    <scope>NUCLEOTIDE SEQUENCE</scope>
    <source>
        <strain evidence="6">PD2956</strain>
    </source>
</reference>
<dbReference type="EMBL" id="MK814608">
    <property type="protein sequence ID" value="QCI04130.1"/>
    <property type="molecule type" value="Genomic_DNA"/>
</dbReference>
<evidence type="ECO:0000256" key="1">
    <source>
        <dbReference type="ARBA" id="ARBA00004474"/>
    </source>
</evidence>
<geneLocation type="plastid" evidence="6"/>
<organism evidence="6">
    <name type="scientific">Antithamnionella ternifolia</name>
    <dbReference type="NCBI Taxonomy" id="207919"/>
    <lineage>
        <taxon>Eukaryota</taxon>
        <taxon>Rhodophyta</taxon>
        <taxon>Florideophyceae</taxon>
        <taxon>Rhodymeniophycidae</taxon>
        <taxon>Ceramiales</taxon>
        <taxon>Ceramiaceae</taxon>
        <taxon>Antithamnionella</taxon>
    </lineage>
</organism>
<dbReference type="InterPro" id="IPR008470">
    <property type="entry name" value="Uncharacterised_Ycf33"/>
</dbReference>
<feature type="transmembrane region" description="Helical" evidence="5">
    <location>
        <begin position="12"/>
        <end position="31"/>
    </location>
</feature>
<evidence type="ECO:0000256" key="5">
    <source>
        <dbReference type="SAM" id="Phobius"/>
    </source>
</evidence>
<keyword evidence="5" id="KW-1133">Transmembrane helix</keyword>
<protein>
    <recommendedName>
        <fullName evidence="3">Uncharacterized protein ycf33</fullName>
    </recommendedName>
</protein>
<comment type="similarity">
    <text evidence="2">Belongs to the ycf33 family.</text>
</comment>
<dbReference type="GO" id="GO:0009536">
    <property type="term" value="C:plastid"/>
    <property type="evidence" value="ECO:0007669"/>
    <property type="project" value="UniProtKB-SubCell"/>
</dbReference>
<reference evidence="6" key="1">
    <citation type="journal article" date="2019" name="Mol. Phylogenet. Evol.">
        <title>Morphological evolution and classification of the red algal order Ceramiales inferred using plastid phylogenomics.</title>
        <authorList>
            <person name="Diaz-Tapia P."/>
            <person name="Pasella M.M."/>
            <person name="Verbruggen H."/>
            <person name="Maggs C.A."/>
        </authorList>
    </citation>
    <scope>NUCLEOTIDE SEQUENCE</scope>
    <source>
        <strain evidence="6">PD2956</strain>
    </source>
</reference>
<evidence type="ECO:0000256" key="3">
    <source>
        <dbReference type="ARBA" id="ARBA00021584"/>
    </source>
</evidence>